<evidence type="ECO:0000313" key="2">
    <source>
        <dbReference type="EMBL" id="RRJ88654.1"/>
    </source>
</evidence>
<evidence type="ECO:0000313" key="3">
    <source>
        <dbReference type="Proteomes" id="UP000274391"/>
    </source>
</evidence>
<protein>
    <recommendedName>
        <fullName evidence="1">GAD-related domain-containing protein</fullName>
    </recommendedName>
</protein>
<dbReference type="Proteomes" id="UP000274391">
    <property type="component" value="Unassembled WGS sequence"/>
</dbReference>
<dbReference type="RefSeq" id="WP_124968752.1">
    <property type="nucleotide sequence ID" value="NZ_RQVS01000001.1"/>
</dbReference>
<dbReference type="OrthoDB" id="2216648at2"/>
<keyword evidence="3" id="KW-1185">Reference proteome</keyword>
<feature type="domain" description="GAD-related" evidence="1">
    <location>
        <begin position="12"/>
        <end position="91"/>
    </location>
</feature>
<reference evidence="2 3" key="1">
    <citation type="submission" date="2018-11" db="EMBL/GenBank/DDBJ databases">
        <title>YIM 102482-1 draft genome.</title>
        <authorList>
            <person name="Li G."/>
            <person name="Jiang Y."/>
        </authorList>
    </citation>
    <scope>NUCLEOTIDE SEQUENCE [LARGE SCALE GENOMIC DNA]</scope>
    <source>
        <strain evidence="2 3">YIM 102482-1</strain>
    </source>
</reference>
<accession>A0A3P3W1J6</accession>
<dbReference type="EMBL" id="RQVS01000001">
    <property type="protein sequence ID" value="RRJ88654.1"/>
    <property type="molecule type" value="Genomic_DNA"/>
</dbReference>
<dbReference type="AlphaFoldDB" id="A0A3P3W1J6"/>
<dbReference type="Pfam" id="PF08887">
    <property type="entry name" value="GAD-like"/>
    <property type="match status" value="1"/>
</dbReference>
<dbReference type="InterPro" id="IPR014983">
    <property type="entry name" value="GAD-rel"/>
</dbReference>
<sequence>MIEIPDFVPAGPVEPEVIDEYRDRVPAELIEYWEHYGYGTFASGFVRFINPREYEQAIGGCIGKVTGAGIAVPIMTTGFADLIAWEGDDGLAAVIFREHRIRGLGPTLNTFMNLAIQAGPKHLSRVLAYDLFPAGVEPLGQPELEESLVFTPFPAAGGPGTVESLRKRTTIGAIQVADYLLGPVLH</sequence>
<gene>
    <name evidence="2" type="ORF">EG850_00455</name>
</gene>
<name>A0A3P3W1J6_9MICO</name>
<comment type="caution">
    <text evidence="2">The sequence shown here is derived from an EMBL/GenBank/DDBJ whole genome shotgun (WGS) entry which is preliminary data.</text>
</comment>
<evidence type="ECO:0000259" key="1">
    <source>
        <dbReference type="Pfam" id="PF08887"/>
    </source>
</evidence>
<organism evidence="2 3">
    <name type="scientific">Gulosibacter macacae</name>
    <dbReference type="NCBI Taxonomy" id="2488791"/>
    <lineage>
        <taxon>Bacteria</taxon>
        <taxon>Bacillati</taxon>
        <taxon>Actinomycetota</taxon>
        <taxon>Actinomycetes</taxon>
        <taxon>Micrococcales</taxon>
        <taxon>Microbacteriaceae</taxon>
        <taxon>Gulosibacter</taxon>
    </lineage>
</organism>
<proteinExistence type="predicted"/>